<dbReference type="PANTHER" id="PTHR30006">
    <property type="entry name" value="THIAMINE-BINDING PERIPLASMIC PROTEIN-RELATED"/>
    <property type="match status" value="1"/>
</dbReference>
<name>A0A2N5C220_9BURK</name>
<dbReference type="InterPro" id="IPR006059">
    <property type="entry name" value="SBP"/>
</dbReference>
<sequence>MPNRRHPSARRRAFLGLALYGSIYVPFNTAAQEADEMLDYAPRAQAPPGYTPDYAGIVRAAEDEGRLVVYATTDADLVGPLLAEFQSMYPRVKVEYEDLSSTEIYHRYLAEIQLGTGSGDVLWSSAMDLQASLVERGYALRYATPEVAALPDWAHWQDQAWATSVEPVAIAYNRRILSAGDVPNTHAQFAQLLVQQSSRLRRKVITYDIEKSGLGLLLATQDAKAWPSFWDMVAGLGAIDTRLSTTTADMLRRVGTGAIAIAYNVLGAYTLAQARKDPNIGFAFLTDYTLALPRFQLISRRATHPNAARLWVDYTLSRRGQARLAERAGLYTVRSDITGEATATALASKLGRSLRPITLNADLTRHLDIDTYRSFVRRWRAATKQS</sequence>
<accession>A0A2N5C220</accession>
<keyword evidence="1" id="KW-0732">Signal</keyword>
<evidence type="ECO:0000313" key="2">
    <source>
        <dbReference type="EMBL" id="PLP96267.1"/>
    </source>
</evidence>
<dbReference type="AlphaFoldDB" id="A0A2N5C220"/>
<evidence type="ECO:0000313" key="3">
    <source>
        <dbReference type="Proteomes" id="UP000234341"/>
    </source>
</evidence>
<dbReference type="RefSeq" id="WP_101685663.1">
    <property type="nucleotide sequence ID" value="NZ_PJRP01000032.1"/>
</dbReference>
<organism evidence="2 3">
    <name type="scientific">Cupriavidus pauculus</name>
    <dbReference type="NCBI Taxonomy" id="82633"/>
    <lineage>
        <taxon>Bacteria</taxon>
        <taxon>Pseudomonadati</taxon>
        <taxon>Pseudomonadota</taxon>
        <taxon>Betaproteobacteria</taxon>
        <taxon>Burkholderiales</taxon>
        <taxon>Burkholderiaceae</taxon>
        <taxon>Cupriavidus</taxon>
    </lineage>
</organism>
<dbReference type="GO" id="GO:0030288">
    <property type="term" value="C:outer membrane-bounded periplasmic space"/>
    <property type="evidence" value="ECO:0007669"/>
    <property type="project" value="TreeGrafter"/>
</dbReference>
<protein>
    <submittedName>
        <fullName evidence="2">Iron ABC transporter substrate-binding protein</fullName>
    </submittedName>
</protein>
<dbReference type="PANTHER" id="PTHR30006:SF25">
    <property type="entry name" value="PHOSPHOGLYCERATE TRANSPORT REGULATORY PROTEIN PGTC"/>
    <property type="match status" value="1"/>
</dbReference>
<dbReference type="OrthoDB" id="8673316at2"/>
<dbReference type="Proteomes" id="UP000234341">
    <property type="component" value="Unassembled WGS sequence"/>
</dbReference>
<dbReference type="Gene3D" id="3.40.190.10">
    <property type="entry name" value="Periplasmic binding protein-like II"/>
    <property type="match status" value="2"/>
</dbReference>
<comment type="caution">
    <text evidence="2">The sequence shown here is derived from an EMBL/GenBank/DDBJ whole genome shotgun (WGS) entry which is preliminary data.</text>
</comment>
<proteinExistence type="predicted"/>
<reference evidence="2 3" key="1">
    <citation type="submission" date="2017-12" db="EMBL/GenBank/DDBJ databases">
        <title>Genome sequence of the active heterotrophic nitrifier-denitrifier, Cupriavidus pauculus UM1.</title>
        <authorList>
            <person name="Putonti C."/>
            <person name="Castignetti D."/>
        </authorList>
    </citation>
    <scope>NUCLEOTIDE SEQUENCE [LARGE SCALE GENOMIC DNA]</scope>
    <source>
        <strain evidence="2 3">UM1</strain>
    </source>
</reference>
<dbReference type="SUPFAM" id="SSF53850">
    <property type="entry name" value="Periplasmic binding protein-like II"/>
    <property type="match status" value="1"/>
</dbReference>
<gene>
    <name evidence="2" type="ORF">CYJ10_33090</name>
</gene>
<evidence type="ECO:0000256" key="1">
    <source>
        <dbReference type="ARBA" id="ARBA00022729"/>
    </source>
</evidence>
<dbReference type="EMBL" id="PJRP01000032">
    <property type="protein sequence ID" value="PLP96267.1"/>
    <property type="molecule type" value="Genomic_DNA"/>
</dbReference>
<dbReference type="Pfam" id="PF13416">
    <property type="entry name" value="SBP_bac_8"/>
    <property type="match status" value="1"/>
</dbReference>